<dbReference type="EMBL" id="BOPG01000103">
    <property type="protein sequence ID" value="GIJ63839.1"/>
    <property type="molecule type" value="Genomic_DNA"/>
</dbReference>
<dbReference type="AlphaFoldDB" id="A0A8J3ZH82"/>
<feature type="region of interest" description="Disordered" evidence="1">
    <location>
        <begin position="50"/>
        <end position="79"/>
    </location>
</feature>
<keyword evidence="3" id="KW-1185">Reference proteome</keyword>
<sequence length="79" mass="8735">MRYDDAENLWGVGQALDALGSRADARVRWRQALDILAEIDAVTPDDLALLRRQDPPDTPSIIARTPDLLGADRSTSYGR</sequence>
<evidence type="ECO:0000256" key="1">
    <source>
        <dbReference type="SAM" id="MobiDB-lite"/>
    </source>
</evidence>
<gene>
    <name evidence="2" type="ORF">Vau01_113550</name>
</gene>
<organism evidence="2 3">
    <name type="scientific">Virgisporangium aurantiacum</name>
    <dbReference type="NCBI Taxonomy" id="175570"/>
    <lineage>
        <taxon>Bacteria</taxon>
        <taxon>Bacillati</taxon>
        <taxon>Actinomycetota</taxon>
        <taxon>Actinomycetes</taxon>
        <taxon>Micromonosporales</taxon>
        <taxon>Micromonosporaceae</taxon>
        <taxon>Virgisporangium</taxon>
    </lineage>
</organism>
<evidence type="ECO:0008006" key="4">
    <source>
        <dbReference type="Google" id="ProtNLM"/>
    </source>
</evidence>
<dbReference type="Proteomes" id="UP000612585">
    <property type="component" value="Unassembled WGS sequence"/>
</dbReference>
<reference evidence="2" key="1">
    <citation type="submission" date="2021-01" db="EMBL/GenBank/DDBJ databases">
        <title>Whole genome shotgun sequence of Virgisporangium aurantiacum NBRC 16421.</title>
        <authorList>
            <person name="Komaki H."/>
            <person name="Tamura T."/>
        </authorList>
    </citation>
    <scope>NUCLEOTIDE SEQUENCE</scope>
    <source>
        <strain evidence="2">NBRC 16421</strain>
    </source>
</reference>
<accession>A0A8J3ZH82</accession>
<comment type="caution">
    <text evidence="2">The sequence shown here is derived from an EMBL/GenBank/DDBJ whole genome shotgun (WGS) entry which is preliminary data.</text>
</comment>
<protein>
    <recommendedName>
        <fullName evidence="4">Tetratricopeptide repeat-containing protein</fullName>
    </recommendedName>
</protein>
<evidence type="ECO:0000313" key="3">
    <source>
        <dbReference type="Proteomes" id="UP000612585"/>
    </source>
</evidence>
<proteinExistence type="predicted"/>
<evidence type="ECO:0000313" key="2">
    <source>
        <dbReference type="EMBL" id="GIJ63839.1"/>
    </source>
</evidence>
<name>A0A8J3ZH82_9ACTN</name>